<dbReference type="KEGG" id="blac:94350309"/>
<feature type="domain" description="FYVE-type" evidence="6">
    <location>
        <begin position="128"/>
        <end position="186"/>
    </location>
</feature>
<dbReference type="AlphaFoldDB" id="A0A976FJZ2"/>
<evidence type="ECO:0000259" key="6">
    <source>
        <dbReference type="PROSITE" id="PS50178"/>
    </source>
</evidence>
<dbReference type="InterPro" id="IPR000306">
    <property type="entry name" value="Znf_FYVE"/>
</dbReference>
<sequence length="360" mass="41144">MPLFQFGKSDAEKARQRVLKEVKRQAKRQRKQAAKEVRQARKAQKKRRRLFGRNTRHERPNGPNEPYERPNGPDERSFHSTMPDEQSYTSNARDERSSTHNARSSTPNAPYERRPSFANPLCTETPAFSNSLQCHVCAKKFGRALHHRRHHCRACRHSCCLRCMSRERRPVPQFGLFEPQKICVVCDTLGAHANVSPPREPADAIRALAAGHTNARRLRSASWRARTSSWRPRTASWHSASLPTTVDYTDESPVRERSRSRSKSSARWHLPIRPLQKAKEIAEKVRNQSLDWELQMEKQRLYGSRAHDVHEQMTSPPGSYGGQAMRLRPQTIAPPTFGAKDIQQQSSTTANLANGPVVEL</sequence>
<dbReference type="GeneID" id="94350309"/>
<evidence type="ECO:0000256" key="5">
    <source>
        <dbReference type="SAM" id="MobiDB-lite"/>
    </source>
</evidence>
<feature type="compositionally biased region" description="Polar residues" evidence="5">
    <location>
        <begin position="99"/>
        <end position="108"/>
    </location>
</feature>
<keyword evidence="8" id="KW-1185">Reference proteome</keyword>
<feature type="region of interest" description="Disordered" evidence="5">
    <location>
        <begin position="244"/>
        <end position="265"/>
    </location>
</feature>
<dbReference type="RefSeq" id="XP_067817280.1">
    <property type="nucleotide sequence ID" value="XM_067964638.1"/>
</dbReference>
<dbReference type="EMBL" id="SHOA02000005">
    <property type="protein sequence ID" value="TDH67781.1"/>
    <property type="molecule type" value="Genomic_DNA"/>
</dbReference>
<evidence type="ECO:0000313" key="8">
    <source>
        <dbReference type="Proteomes" id="UP000294530"/>
    </source>
</evidence>
<accession>A0A976FJZ2</accession>
<evidence type="ECO:0000256" key="3">
    <source>
        <dbReference type="ARBA" id="ARBA00022833"/>
    </source>
</evidence>
<proteinExistence type="predicted"/>
<evidence type="ECO:0000256" key="2">
    <source>
        <dbReference type="ARBA" id="ARBA00022771"/>
    </source>
</evidence>
<reference evidence="7 8" key="1">
    <citation type="journal article" date="2021" name="Genome Biol.">
        <title>AFLAP: assembly-free linkage analysis pipeline using k-mers from genome sequencing data.</title>
        <authorList>
            <person name="Fletcher K."/>
            <person name="Zhang L."/>
            <person name="Gil J."/>
            <person name="Han R."/>
            <person name="Cavanaugh K."/>
            <person name="Michelmore R."/>
        </authorList>
    </citation>
    <scope>NUCLEOTIDE SEQUENCE [LARGE SCALE GENOMIC DNA]</scope>
    <source>
        <strain evidence="7 8">SF5</strain>
    </source>
</reference>
<evidence type="ECO:0000313" key="7">
    <source>
        <dbReference type="EMBL" id="TDH67781.1"/>
    </source>
</evidence>
<dbReference type="Gene3D" id="3.30.40.10">
    <property type="entry name" value="Zinc/RING finger domain, C3HC4 (zinc finger)"/>
    <property type="match status" value="1"/>
</dbReference>
<dbReference type="Pfam" id="PF01363">
    <property type="entry name" value="FYVE"/>
    <property type="match status" value="1"/>
</dbReference>
<dbReference type="SUPFAM" id="SSF57903">
    <property type="entry name" value="FYVE/PHD zinc finger"/>
    <property type="match status" value="1"/>
</dbReference>
<evidence type="ECO:0000256" key="1">
    <source>
        <dbReference type="ARBA" id="ARBA00022723"/>
    </source>
</evidence>
<feature type="compositionally biased region" description="Basic residues" evidence="5">
    <location>
        <begin position="40"/>
        <end position="54"/>
    </location>
</feature>
<organism evidence="7 8">
    <name type="scientific">Bremia lactucae</name>
    <name type="common">Lettuce downy mildew</name>
    <dbReference type="NCBI Taxonomy" id="4779"/>
    <lineage>
        <taxon>Eukaryota</taxon>
        <taxon>Sar</taxon>
        <taxon>Stramenopiles</taxon>
        <taxon>Oomycota</taxon>
        <taxon>Peronosporomycetes</taxon>
        <taxon>Peronosporales</taxon>
        <taxon>Peronosporaceae</taxon>
        <taxon>Bremia</taxon>
    </lineage>
</organism>
<comment type="caution">
    <text evidence="7">The sequence shown here is derived from an EMBL/GenBank/DDBJ whole genome shotgun (WGS) entry which is preliminary data.</text>
</comment>
<dbReference type="OrthoDB" id="79871at2759"/>
<protein>
    <recommendedName>
        <fullName evidence="6">FYVE-type domain-containing protein</fullName>
    </recommendedName>
</protein>
<keyword evidence="1" id="KW-0479">Metal-binding</keyword>
<dbReference type="GO" id="GO:0008270">
    <property type="term" value="F:zinc ion binding"/>
    <property type="evidence" value="ECO:0007669"/>
    <property type="project" value="UniProtKB-KW"/>
</dbReference>
<dbReference type="CDD" id="cd00065">
    <property type="entry name" value="FYVE_like_SF"/>
    <property type="match status" value="1"/>
</dbReference>
<keyword evidence="3" id="KW-0862">Zinc</keyword>
<dbReference type="InterPro" id="IPR013083">
    <property type="entry name" value="Znf_RING/FYVE/PHD"/>
</dbReference>
<dbReference type="InterPro" id="IPR011011">
    <property type="entry name" value="Znf_FYVE_PHD"/>
</dbReference>
<dbReference type="Proteomes" id="UP000294530">
    <property type="component" value="Unassembled WGS sequence"/>
</dbReference>
<evidence type="ECO:0000256" key="4">
    <source>
        <dbReference type="PROSITE-ProRule" id="PRU00091"/>
    </source>
</evidence>
<name>A0A976FJZ2_BRELC</name>
<dbReference type="InterPro" id="IPR017455">
    <property type="entry name" value="Znf_FYVE-rel"/>
</dbReference>
<feature type="compositionally biased region" description="Polar residues" evidence="5">
    <location>
        <begin position="79"/>
        <end position="91"/>
    </location>
</feature>
<dbReference type="PROSITE" id="PS50178">
    <property type="entry name" value="ZF_FYVE"/>
    <property type="match status" value="1"/>
</dbReference>
<gene>
    <name evidence="7" type="ORF">CCR75_006569</name>
</gene>
<keyword evidence="2 4" id="KW-0863">Zinc-finger</keyword>
<feature type="compositionally biased region" description="Basic and acidic residues" evidence="5">
    <location>
        <begin position="55"/>
        <end position="78"/>
    </location>
</feature>
<feature type="region of interest" description="Disordered" evidence="5">
    <location>
        <begin position="21"/>
        <end position="117"/>
    </location>
</feature>